<evidence type="ECO:0000256" key="2">
    <source>
        <dbReference type="ARBA" id="ARBA00022630"/>
    </source>
</evidence>
<dbReference type="InterPro" id="IPR036188">
    <property type="entry name" value="FAD/NAD-bd_sf"/>
</dbReference>
<keyword evidence="2" id="KW-0285">Flavoprotein</keyword>
<dbReference type="GeneID" id="72471486"/>
<evidence type="ECO:0000313" key="6">
    <source>
        <dbReference type="EMBL" id="GBV21744.1"/>
    </source>
</evidence>
<dbReference type="GO" id="GO:0050660">
    <property type="term" value="F:flavin adenine dinucleotide binding"/>
    <property type="evidence" value="ECO:0007669"/>
    <property type="project" value="InterPro"/>
</dbReference>
<evidence type="ECO:0000256" key="4">
    <source>
        <dbReference type="ARBA" id="ARBA00023002"/>
    </source>
</evidence>
<keyword evidence="4" id="KW-0560">Oxidoreductase</keyword>
<comment type="cofactor">
    <cofactor evidence="1">
        <name>FAD</name>
        <dbReference type="ChEBI" id="CHEBI:57692"/>
    </cofactor>
</comment>
<dbReference type="SUPFAM" id="SSF51905">
    <property type="entry name" value="FAD/NAD(P)-binding domain"/>
    <property type="match status" value="1"/>
</dbReference>
<dbReference type="EMBL" id="BDVT01000023">
    <property type="protein sequence ID" value="GBV21744.1"/>
    <property type="molecule type" value="Genomic_DNA"/>
</dbReference>
<dbReference type="RefSeq" id="WP_089413929.1">
    <property type="nucleotide sequence ID" value="NZ_BDVT01000023.1"/>
</dbReference>
<organism evidence="6 7">
    <name type="scientific">Staphylococcus aureus</name>
    <dbReference type="NCBI Taxonomy" id="1280"/>
    <lineage>
        <taxon>Bacteria</taxon>
        <taxon>Bacillati</taxon>
        <taxon>Bacillota</taxon>
        <taxon>Bacilli</taxon>
        <taxon>Bacillales</taxon>
        <taxon>Staphylococcaceae</taxon>
        <taxon>Staphylococcus</taxon>
    </lineage>
</organism>
<proteinExistence type="predicted"/>
<evidence type="ECO:0000256" key="1">
    <source>
        <dbReference type="ARBA" id="ARBA00001974"/>
    </source>
</evidence>
<dbReference type="PANTHER" id="PTHR10961">
    <property type="entry name" value="PEROXISOMAL SARCOSINE OXIDASE"/>
    <property type="match status" value="1"/>
</dbReference>
<gene>
    <name evidence="6" type="primary">soxA</name>
    <name evidence="6" type="ORF">M1K003_2767</name>
</gene>
<dbReference type="Pfam" id="PF01266">
    <property type="entry name" value="DAO"/>
    <property type="match status" value="1"/>
</dbReference>
<protein>
    <submittedName>
        <fullName evidence="6">Monomeric sarcosine oxidase</fullName>
    </submittedName>
</protein>
<dbReference type="PANTHER" id="PTHR10961:SF7">
    <property type="entry name" value="FAD DEPENDENT OXIDOREDUCTASE DOMAIN-CONTAINING PROTEIN"/>
    <property type="match status" value="1"/>
</dbReference>
<dbReference type="GO" id="GO:0008115">
    <property type="term" value="F:sarcosine oxidase activity"/>
    <property type="evidence" value="ECO:0007669"/>
    <property type="project" value="TreeGrafter"/>
</dbReference>
<dbReference type="Gene3D" id="3.30.9.10">
    <property type="entry name" value="D-Amino Acid Oxidase, subunit A, domain 2"/>
    <property type="match status" value="1"/>
</dbReference>
<keyword evidence="3" id="KW-0274">FAD</keyword>
<dbReference type="Gene3D" id="3.50.50.60">
    <property type="entry name" value="FAD/NAD(P)-binding domain"/>
    <property type="match status" value="1"/>
</dbReference>
<comment type="caution">
    <text evidence="6">The sequence shown here is derived from an EMBL/GenBank/DDBJ whole genome shotgun (WGS) entry which is preliminary data.</text>
</comment>
<sequence length="394" mass="45250">MKKNYKLIIIGGGLVGLSTAYNLVTNYNGYSTVKGEDILVLEKNKFFNDKGSSAGSTRQFRYQYTEKYMTELVIQSIPDWQKLQQFTTNSLIEHVGSLWFGDPKLPTTEGGINPAEKTMDKTGVPYSNLNKTQIENWYQFKNLPDDYVGFYQKDGGAINLPETLKTFYSQASIAGVQMLENTPVLDIKKENGKYTIQTGEHEFTTEKILVSTGAYVNDITKYFDKQIKLDIWDMVSAYFEKTNPNIDYPTWFAFQQPNDENSNLYYGFPELDWKYKNYIRVAPDYPFAIYDSPSERKKPTSEDFKGTEEWVKNHMTDLDSNAKFKSTCMLGLPKNKNKLLYLDFITDDKNVVVQTGGWVAKFAPTFGKICSQLLINGRTDYNISHFKIESEDLK</sequence>
<dbReference type="InterPro" id="IPR045170">
    <property type="entry name" value="MTOX"/>
</dbReference>
<dbReference type="Proteomes" id="UP000265645">
    <property type="component" value="Unassembled WGS sequence"/>
</dbReference>
<accession>A0A9P2Z0E5</accession>
<feature type="domain" description="FAD dependent oxidoreductase" evidence="5">
    <location>
        <begin position="7"/>
        <end position="372"/>
    </location>
</feature>
<dbReference type="InterPro" id="IPR006076">
    <property type="entry name" value="FAD-dep_OxRdtase"/>
</dbReference>
<evidence type="ECO:0000313" key="7">
    <source>
        <dbReference type="Proteomes" id="UP000265645"/>
    </source>
</evidence>
<name>A0A9P2Z0E5_STAAU</name>
<evidence type="ECO:0000259" key="5">
    <source>
        <dbReference type="Pfam" id="PF01266"/>
    </source>
</evidence>
<reference evidence="7" key="1">
    <citation type="submission" date="2017-08" db="EMBL/GenBank/DDBJ databases">
        <title>Protection against atopic dermatitis through acquisition of Staphylococcus quorum-sensing agr mutations in the skin.</title>
        <authorList>
            <person name="Nakamura Y."/>
            <person name="Takahashi H."/>
            <person name="Takaya A."/>
            <person name="Inoue Y."/>
            <person name="Katayama Y."/>
            <person name="Kusuya Y."/>
            <person name="Shoji T."/>
            <person name="Takada S."/>
            <person name="Nakagawa S."/>
            <person name="Oguma R."/>
            <person name="Ozawa N."/>
            <person name="Yamaide F."/>
            <person name="Suzuki S."/>
            <person name="Villaruz A."/>
            <person name="Otto M."/>
            <person name="Matsue H."/>
            <person name="Nunez G."/>
            <person name="Shimojo N."/>
        </authorList>
    </citation>
    <scope>NUCLEOTIDE SEQUENCE [LARGE SCALE GENOMIC DNA]</scope>
    <source>
        <strain evidence="7">M1K003</strain>
    </source>
</reference>
<evidence type="ECO:0000256" key="3">
    <source>
        <dbReference type="ARBA" id="ARBA00022827"/>
    </source>
</evidence>
<dbReference type="AlphaFoldDB" id="A0A9P2Z0E5"/>